<name>A0ACB6R2C6_9PLEO</name>
<evidence type="ECO:0000313" key="2">
    <source>
        <dbReference type="Proteomes" id="UP000799755"/>
    </source>
</evidence>
<reference evidence="1" key="1">
    <citation type="journal article" date="2020" name="Stud. Mycol.">
        <title>101 Dothideomycetes genomes: a test case for predicting lifestyles and emergence of pathogens.</title>
        <authorList>
            <person name="Haridas S."/>
            <person name="Albert R."/>
            <person name="Binder M."/>
            <person name="Bloem J."/>
            <person name="Labutti K."/>
            <person name="Salamov A."/>
            <person name="Andreopoulos B."/>
            <person name="Baker S."/>
            <person name="Barry K."/>
            <person name="Bills G."/>
            <person name="Bluhm B."/>
            <person name="Cannon C."/>
            <person name="Castanera R."/>
            <person name="Culley D."/>
            <person name="Daum C."/>
            <person name="Ezra D."/>
            <person name="Gonzalez J."/>
            <person name="Henrissat B."/>
            <person name="Kuo A."/>
            <person name="Liang C."/>
            <person name="Lipzen A."/>
            <person name="Lutzoni F."/>
            <person name="Magnuson J."/>
            <person name="Mondo S."/>
            <person name="Nolan M."/>
            <person name="Ohm R."/>
            <person name="Pangilinan J."/>
            <person name="Park H.-J."/>
            <person name="Ramirez L."/>
            <person name="Alfaro M."/>
            <person name="Sun H."/>
            <person name="Tritt A."/>
            <person name="Yoshinaga Y."/>
            <person name="Zwiers L.-H."/>
            <person name="Turgeon B."/>
            <person name="Goodwin S."/>
            <person name="Spatafora J."/>
            <person name="Crous P."/>
            <person name="Grigoriev I."/>
        </authorList>
    </citation>
    <scope>NUCLEOTIDE SEQUENCE</scope>
    <source>
        <strain evidence="1">ATCC 200398</strain>
    </source>
</reference>
<keyword evidence="2" id="KW-1185">Reference proteome</keyword>
<proteinExistence type="predicted"/>
<evidence type="ECO:0000313" key="1">
    <source>
        <dbReference type="EMBL" id="KAF2473207.1"/>
    </source>
</evidence>
<organism evidence="1 2">
    <name type="scientific">Lindgomyces ingoldianus</name>
    <dbReference type="NCBI Taxonomy" id="673940"/>
    <lineage>
        <taxon>Eukaryota</taxon>
        <taxon>Fungi</taxon>
        <taxon>Dikarya</taxon>
        <taxon>Ascomycota</taxon>
        <taxon>Pezizomycotina</taxon>
        <taxon>Dothideomycetes</taxon>
        <taxon>Pleosporomycetidae</taxon>
        <taxon>Pleosporales</taxon>
        <taxon>Lindgomycetaceae</taxon>
        <taxon>Lindgomyces</taxon>
    </lineage>
</organism>
<gene>
    <name evidence="1" type="ORF">BDR25DRAFT_129618</name>
</gene>
<sequence>MEEELDEAMSHDPSVVYETSSKNINASKNSKHGKEGSMILRLFRGTVKGGVETAIGTDKVTAKVGSDHTKNRLGVVPKLNADLTYAYLIQVSVS</sequence>
<dbReference type="Proteomes" id="UP000799755">
    <property type="component" value="Unassembled WGS sequence"/>
</dbReference>
<accession>A0ACB6R2C6</accession>
<comment type="caution">
    <text evidence="1">The sequence shown here is derived from an EMBL/GenBank/DDBJ whole genome shotgun (WGS) entry which is preliminary data.</text>
</comment>
<dbReference type="EMBL" id="MU003500">
    <property type="protein sequence ID" value="KAF2473207.1"/>
    <property type="molecule type" value="Genomic_DNA"/>
</dbReference>
<protein>
    <submittedName>
        <fullName evidence="1">Uncharacterized protein</fullName>
    </submittedName>
</protein>